<accession>A0AAU8CK22</accession>
<protein>
    <recommendedName>
        <fullName evidence="2">CopG family transcriptional regulator</fullName>
    </recommendedName>
</protein>
<dbReference type="EMBL" id="CP159253">
    <property type="protein sequence ID" value="XCG46682.1"/>
    <property type="molecule type" value="Genomic_DNA"/>
</dbReference>
<evidence type="ECO:0000313" key="1">
    <source>
        <dbReference type="EMBL" id="XCG46682.1"/>
    </source>
</evidence>
<reference evidence="1" key="1">
    <citation type="submission" date="2024-06" db="EMBL/GenBank/DDBJ databases">
        <title>Mesorhizobium karijinii sp. nov., a symbiont of the iconic Swainsona formosa from arid Australia.</title>
        <authorList>
            <person name="Hill Y.J."/>
            <person name="Watkin E.L.J."/>
            <person name="O'Hara G.W."/>
            <person name="Terpolilli J."/>
            <person name="Tye M.L."/>
            <person name="Kohlmeier M.G."/>
        </authorList>
    </citation>
    <scope>NUCLEOTIDE SEQUENCE</scope>
    <source>
        <strain evidence="1">WSM2240</strain>
    </source>
</reference>
<sequence length="58" mass="6455">MKRNKGIIAYGTEEDRAKLAVLADLTGKTASDWIVKEIRKQYAAAFGETPPECITTQR</sequence>
<dbReference type="AlphaFoldDB" id="A0AAU8CK22"/>
<evidence type="ECO:0008006" key="2">
    <source>
        <dbReference type="Google" id="ProtNLM"/>
    </source>
</evidence>
<proteinExistence type="predicted"/>
<organism evidence="1">
    <name type="scientific">Mesorhizobium sp. WSM2240</name>
    <dbReference type="NCBI Taxonomy" id="3228851"/>
    <lineage>
        <taxon>Bacteria</taxon>
        <taxon>Pseudomonadati</taxon>
        <taxon>Pseudomonadota</taxon>
        <taxon>Alphaproteobacteria</taxon>
        <taxon>Hyphomicrobiales</taxon>
        <taxon>Phyllobacteriaceae</taxon>
        <taxon>Mesorhizobium</taxon>
    </lineage>
</organism>
<gene>
    <name evidence="1" type="ORF">ABVK50_15285</name>
</gene>
<name>A0AAU8CK22_9HYPH</name>
<dbReference type="RefSeq" id="WP_353640750.1">
    <property type="nucleotide sequence ID" value="NZ_CP159253.1"/>
</dbReference>